<accession>A0AA86T921</accession>
<proteinExistence type="predicted"/>
<evidence type="ECO:0008006" key="3">
    <source>
        <dbReference type="Google" id="ProtNLM"/>
    </source>
</evidence>
<dbReference type="EMBL" id="OX365700">
    <property type="protein sequence ID" value="CAI4030053.1"/>
    <property type="molecule type" value="Genomic_DNA"/>
</dbReference>
<evidence type="ECO:0000313" key="2">
    <source>
        <dbReference type="Proteomes" id="UP001179121"/>
    </source>
</evidence>
<dbReference type="Gene3D" id="3.40.50.10770">
    <property type="entry name" value="Hypothetical protein VC1899 like domain (Restriction endonuclease-like)"/>
    <property type="match status" value="1"/>
</dbReference>
<gene>
    <name evidence="1" type="ORF">DNFV4_00477</name>
</gene>
<keyword evidence="2" id="KW-1185">Reference proteome</keyword>
<protein>
    <recommendedName>
        <fullName evidence="3">TIGR02710 family CRISPR-associated protein</fullName>
    </recommendedName>
</protein>
<sequence>MPKAFVQSVGTGTRQDQDITRPLVWHWRRSGAGFTVWVVSEQSRAHAERMAHALELSPAQYRIEMVSDTDNVEAVYRDCLALLRDLGQQGFEPDMIEVDYTSGTKAMTAGLVLAAVAHRCGTLSYISGERHGGVVASDTERVVSIEPRRIWADERLRLAGEYCRALRFDAALTLLDSVKPVWLGDYERRLAAGLRLIGTGYGAWDRFEYGRASGELRKLRESAVPDLDPFRPEQSVLTRLVALTPANGFSADRLADLYNNAGRRLDEGRCDDALARLYRLTEMLAQWILHGQYGIDTADVDLAKAPTPLQAQLAARRSAEGKILIGLDLDYQLLKALDHPVGRHFDEGEWRGIGVLLKKRNVSLLAHGLEPVSKKDLESLRDKLQALVALEVPDFVDRRRALEFPWRRGREVASGAG</sequence>
<dbReference type="Pfam" id="PF09670">
    <property type="entry name" value="Cas_Cas02710"/>
    <property type="match status" value="1"/>
</dbReference>
<dbReference type="AlphaFoldDB" id="A0AA86T921"/>
<dbReference type="RefSeq" id="WP_289267057.1">
    <property type="nucleotide sequence ID" value="NZ_OX365700.1"/>
</dbReference>
<reference evidence="1" key="1">
    <citation type="submission" date="2022-10" db="EMBL/GenBank/DDBJ databases">
        <authorList>
            <person name="Koch H."/>
        </authorList>
    </citation>
    <scope>NUCLEOTIDE SEQUENCE</scope>
    <source>
        <strain evidence="1">DNF</strain>
    </source>
</reference>
<dbReference type="Proteomes" id="UP001179121">
    <property type="component" value="Chromosome"/>
</dbReference>
<name>A0AA86T921_9BACT</name>
<dbReference type="KEGG" id="nti:DNFV4_00477"/>
<evidence type="ECO:0000313" key="1">
    <source>
        <dbReference type="EMBL" id="CAI4030053.1"/>
    </source>
</evidence>
<dbReference type="NCBIfam" id="TIGR02710">
    <property type="entry name" value="TIGR02710 family CRISPR-associated CARF protein"/>
    <property type="match status" value="1"/>
</dbReference>
<organism evidence="1 2">
    <name type="scientific">Nitrospira tepida</name>
    <dbReference type="NCBI Taxonomy" id="2973512"/>
    <lineage>
        <taxon>Bacteria</taxon>
        <taxon>Pseudomonadati</taxon>
        <taxon>Nitrospirota</taxon>
        <taxon>Nitrospiria</taxon>
        <taxon>Nitrospirales</taxon>
        <taxon>Nitrospiraceae</taxon>
        <taxon>Nitrospira</taxon>
    </lineage>
</organism>
<dbReference type="InterPro" id="IPR014082">
    <property type="entry name" value="CRISPR-assoc_prot_Cas02710"/>
</dbReference>